<evidence type="ECO:0000256" key="1">
    <source>
        <dbReference type="SAM" id="SignalP"/>
    </source>
</evidence>
<feature type="chain" id="PRO_5016047260" description="YHS domain protein" evidence="1">
    <location>
        <begin position="19"/>
        <end position="150"/>
    </location>
</feature>
<dbReference type="OrthoDB" id="344729at2"/>
<keyword evidence="3" id="KW-1185">Reference proteome</keyword>
<evidence type="ECO:0000313" key="2">
    <source>
        <dbReference type="EMBL" id="PVZ70684.1"/>
    </source>
</evidence>
<evidence type="ECO:0008006" key="4">
    <source>
        <dbReference type="Google" id="ProtNLM"/>
    </source>
</evidence>
<reference evidence="2 3" key="1">
    <citation type="submission" date="2018-04" db="EMBL/GenBank/DDBJ databases">
        <title>Thalassorhabdus spongiae gen. nov., sp. nov., isolated from a marine sponge in South-West Iceland.</title>
        <authorList>
            <person name="Knobloch S."/>
            <person name="Daussin A."/>
            <person name="Johannsson R."/>
            <person name="Marteinsson V.T."/>
        </authorList>
    </citation>
    <scope>NUCLEOTIDE SEQUENCE [LARGE SCALE GENOMIC DNA]</scope>
    <source>
        <strain evidence="2 3">Hp12</strain>
    </source>
</reference>
<dbReference type="Proteomes" id="UP000244906">
    <property type="component" value="Unassembled WGS sequence"/>
</dbReference>
<name>A0A2V1H0F6_9GAMM</name>
<feature type="signal peptide" evidence="1">
    <location>
        <begin position="1"/>
        <end position="18"/>
    </location>
</feature>
<keyword evidence="1" id="KW-0732">Signal</keyword>
<sequence length="150" mass="16687">MRSLSALSLLLVSLSLQAEPVSKSFFGGVAIGGHDTVAYHQLAKAGKPKAIEGNDRFSVKWKGANWHFISKADAQKFSDNPEAFSPAYNGFCANALSLGEGLVKTDGSHWKIFEDQLYLFYADRGRQRWVNGNWQTYKVEADQAWQVLSK</sequence>
<comment type="caution">
    <text evidence="2">The sequence shown here is derived from an EMBL/GenBank/DDBJ whole genome shotgun (WGS) entry which is preliminary data.</text>
</comment>
<dbReference type="EMBL" id="QDDL01000002">
    <property type="protein sequence ID" value="PVZ70684.1"/>
    <property type="molecule type" value="Genomic_DNA"/>
</dbReference>
<proteinExistence type="predicted"/>
<evidence type="ECO:0000313" key="3">
    <source>
        <dbReference type="Proteomes" id="UP000244906"/>
    </source>
</evidence>
<protein>
    <recommendedName>
        <fullName evidence="4">YHS domain protein</fullName>
    </recommendedName>
</protein>
<organism evidence="2 3">
    <name type="scientific">Pelagibaculum spongiae</name>
    <dbReference type="NCBI Taxonomy" id="2080658"/>
    <lineage>
        <taxon>Bacteria</taxon>
        <taxon>Pseudomonadati</taxon>
        <taxon>Pseudomonadota</taxon>
        <taxon>Gammaproteobacteria</taxon>
        <taxon>Oceanospirillales</taxon>
        <taxon>Pelagibaculum</taxon>
    </lineage>
</organism>
<dbReference type="NCBIfam" id="NF041384">
    <property type="entry name" value="YHS_seleno_dom"/>
    <property type="match status" value="1"/>
</dbReference>
<gene>
    <name evidence="2" type="ORF">DC094_07235</name>
</gene>
<accession>A0A2V1H0F6</accession>
<dbReference type="AlphaFoldDB" id="A0A2V1H0F6"/>